<dbReference type="PROSITE" id="PS00867">
    <property type="entry name" value="CPSASE_2"/>
    <property type="match status" value="1"/>
</dbReference>
<name>A0ABW2AK33_9MICO</name>
<dbReference type="EMBL" id="JBHSWH010000001">
    <property type="protein sequence ID" value="MFC6707125.1"/>
    <property type="molecule type" value="Genomic_DNA"/>
</dbReference>
<evidence type="ECO:0000256" key="1">
    <source>
        <dbReference type="ARBA" id="ARBA00022598"/>
    </source>
</evidence>
<evidence type="ECO:0000259" key="6">
    <source>
        <dbReference type="PROSITE" id="PS50975"/>
    </source>
</evidence>
<dbReference type="Pfam" id="PF00289">
    <property type="entry name" value="Biotin_carb_N"/>
    <property type="match status" value="1"/>
</dbReference>
<evidence type="ECO:0000313" key="8">
    <source>
        <dbReference type="EMBL" id="MFC6707125.1"/>
    </source>
</evidence>
<dbReference type="InterPro" id="IPR011761">
    <property type="entry name" value="ATP-grasp"/>
</dbReference>
<reference evidence="9" key="1">
    <citation type="journal article" date="2019" name="Int. J. Syst. Evol. Microbiol.">
        <title>The Global Catalogue of Microorganisms (GCM) 10K type strain sequencing project: providing services to taxonomists for standard genome sequencing and annotation.</title>
        <authorList>
            <consortium name="The Broad Institute Genomics Platform"/>
            <consortium name="The Broad Institute Genome Sequencing Center for Infectious Disease"/>
            <person name="Wu L."/>
            <person name="Ma J."/>
        </authorList>
    </citation>
    <scope>NUCLEOTIDE SEQUENCE [LARGE SCALE GENOMIC DNA]</scope>
    <source>
        <strain evidence="9">CCUG 58127</strain>
    </source>
</reference>
<keyword evidence="4" id="KW-0092">Biotin</keyword>
<comment type="caution">
    <text evidence="8">The sequence shown here is derived from an EMBL/GenBank/DDBJ whole genome shotgun (WGS) entry which is preliminary data.</text>
</comment>
<keyword evidence="2 5" id="KW-0547">Nucleotide-binding</keyword>
<gene>
    <name evidence="8" type="ORF">ACFQDH_18160</name>
</gene>
<organism evidence="8 9">
    <name type="scientific">Flexivirga alba</name>
    <dbReference type="NCBI Taxonomy" id="702742"/>
    <lineage>
        <taxon>Bacteria</taxon>
        <taxon>Bacillati</taxon>
        <taxon>Actinomycetota</taxon>
        <taxon>Actinomycetes</taxon>
        <taxon>Micrococcales</taxon>
        <taxon>Dermacoccaceae</taxon>
        <taxon>Flexivirga</taxon>
    </lineage>
</organism>
<dbReference type="Proteomes" id="UP001596298">
    <property type="component" value="Unassembled WGS sequence"/>
</dbReference>
<evidence type="ECO:0000256" key="2">
    <source>
        <dbReference type="ARBA" id="ARBA00022741"/>
    </source>
</evidence>
<keyword evidence="3 5" id="KW-0067">ATP-binding</keyword>
<dbReference type="RefSeq" id="WP_382403793.1">
    <property type="nucleotide sequence ID" value="NZ_JBHSWH010000001.1"/>
</dbReference>
<dbReference type="PANTHER" id="PTHR18866">
    <property type="entry name" value="CARBOXYLASE:PYRUVATE/ACETYL-COA/PROPIONYL-COA CARBOXYLASE"/>
    <property type="match status" value="1"/>
</dbReference>
<evidence type="ECO:0000313" key="9">
    <source>
        <dbReference type="Proteomes" id="UP001596298"/>
    </source>
</evidence>
<evidence type="ECO:0000259" key="7">
    <source>
        <dbReference type="PROSITE" id="PS50979"/>
    </source>
</evidence>
<dbReference type="SMART" id="SM00878">
    <property type="entry name" value="Biotin_carb_C"/>
    <property type="match status" value="1"/>
</dbReference>
<accession>A0ABW2AK33</accession>
<dbReference type="InterPro" id="IPR005479">
    <property type="entry name" value="CPAse_ATP-bd"/>
</dbReference>
<keyword evidence="1" id="KW-0436">Ligase</keyword>
<dbReference type="InterPro" id="IPR011764">
    <property type="entry name" value="Biotin_carboxylation_dom"/>
</dbReference>
<evidence type="ECO:0000256" key="4">
    <source>
        <dbReference type="ARBA" id="ARBA00023267"/>
    </source>
</evidence>
<dbReference type="Pfam" id="PF02785">
    <property type="entry name" value="Biotin_carb_C"/>
    <property type="match status" value="1"/>
</dbReference>
<feature type="domain" description="ATP-grasp" evidence="6">
    <location>
        <begin position="123"/>
        <end position="321"/>
    </location>
</feature>
<dbReference type="InterPro" id="IPR011054">
    <property type="entry name" value="Rudment_hybrid_motif"/>
</dbReference>
<dbReference type="InterPro" id="IPR050856">
    <property type="entry name" value="Biotin_carboxylase_complex"/>
</dbReference>
<keyword evidence="9" id="KW-1185">Reference proteome</keyword>
<evidence type="ECO:0000256" key="5">
    <source>
        <dbReference type="PROSITE-ProRule" id="PRU00409"/>
    </source>
</evidence>
<dbReference type="InterPro" id="IPR005482">
    <property type="entry name" value="Biotin_COase_C"/>
</dbReference>
<protein>
    <submittedName>
        <fullName evidence="8">Acetyl/propionyl/methylcrotonyl-CoA carboxylase subunit alpha</fullName>
    </submittedName>
</protein>
<dbReference type="SUPFAM" id="SSF51246">
    <property type="entry name" value="Rudiment single hybrid motif"/>
    <property type="match status" value="1"/>
</dbReference>
<dbReference type="InterPro" id="IPR005481">
    <property type="entry name" value="BC-like_N"/>
</dbReference>
<dbReference type="InterPro" id="IPR016185">
    <property type="entry name" value="PreATP-grasp_dom_sf"/>
</dbReference>
<dbReference type="SUPFAM" id="SSF56059">
    <property type="entry name" value="Glutathione synthetase ATP-binding domain-like"/>
    <property type="match status" value="1"/>
</dbReference>
<evidence type="ECO:0000256" key="3">
    <source>
        <dbReference type="ARBA" id="ARBA00022840"/>
    </source>
</evidence>
<proteinExistence type="predicted"/>
<feature type="domain" description="Biotin carboxylation" evidence="7">
    <location>
        <begin position="4"/>
        <end position="448"/>
    </location>
</feature>
<dbReference type="SUPFAM" id="SSF52440">
    <property type="entry name" value="PreATP-grasp domain"/>
    <property type="match status" value="1"/>
</dbReference>
<sequence length="449" mass="47417">MAKFPKSVLVANRGEIARRIIRTARRLGVEAIAAHHLVDAGLPFVSEADRAVELTGESPVRAYLDGEQIIAAALAAGATAIHPGYGFLAENADFARSVAAAGLLWVGPSPEAIAQMGDKVTSRAVVAAAGVPVSGEPGEALADADEAVSEAQRIGYPVMVKASGGGGGIGMAVARDEAALRKAFESTQSMAVRSFGSDRVFVERFVANARHIEVQVLGTADGTIVTLGERDCSTQRRHQKLVEESPAANLDPQVRDRMQEAAVRAASAVGYLNAGTVEFLLDTLTGDFVFLEMNTRIQVEHPVTELVQGVDLVEQQLSIAQTGRVTEEFAPEPHGHAIEIRVCAEDPVRFFPSPGPIDEWVEPSGPGVRVDAGYCAGSEVTSYFDPMIAKICVHGADRVEAIERARAALGDLVVGPLQTNVPFLSKLLASEEFASGTYDTNIVANVKAG</sequence>
<dbReference type="PANTHER" id="PTHR18866:SF127">
    <property type="match status" value="1"/>
</dbReference>
<dbReference type="PROSITE" id="PS50979">
    <property type="entry name" value="BC"/>
    <property type="match status" value="1"/>
</dbReference>
<dbReference type="Gene3D" id="3.30.470.20">
    <property type="entry name" value="ATP-grasp fold, B domain"/>
    <property type="match status" value="1"/>
</dbReference>
<dbReference type="PROSITE" id="PS00866">
    <property type="entry name" value="CPSASE_1"/>
    <property type="match status" value="1"/>
</dbReference>
<dbReference type="Pfam" id="PF02786">
    <property type="entry name" value="CPSase_L_D2"/>
    <property type="match status" value="1"/>
</dbReference>
<dbReference type="PROSITE" id="PS50975">
    <property type="entry name" value="ATP_GRASP"/>
    <property type="match status" value="1"/>
</dbReference>